<dbReference type="HOGENOM" id="CLU_155671_0_0_2"/>
<feature type="transmembrane region" description="Helical" evidence="1">
    <location>
        <begin position="104"/>
        <end position="124"/>
    </location>
</feature>
<name>A0A0E3LUC2_METMZ</name>
<keyword evidence="1" id="KW-0812">Transmembrane</keyword>
<organism evidence="2 3">
    <name type="scientific">Methanosarcina mazei S-6</name>
    <dbReference type="NCBI Taxonomy" id="213585"/>
    <lineage>
        <taxon>Archaea</taxon>
        <taxon>Methanobacteriati</taxon>
        <taxon>Methanobacteriota</taxon>
        <taxon>Stenosarchaea group</taxon>
        <taxon>Methanomicrobia</taxon>
        <taxon>Methanosarcinales</taxon>
        <taxon>Methanosarcinaceae</taxon>
        <taxon>Methanosarcina</taxon>
    </lineage>
</organism>
<proteinExistence type="predicted"/>
<dbReference type="PATRIC" id="fig|213585.10.peg.2317"/>
<dbReference type="GeneID" id="24851448"/>
<evidence type="ECO:0000313" key="2">
    <source>
        <dbReference type="EMBL" id="AKB65016.1"/>
    </source>
</evidence>
<dbReference type="AlphaFoldDB" id="A0A0E3LUC2"/>
<evidence type="ECO:0000313" key="3">
    <source>
        <dbReference type="Proteomes" id="UP000033097"/>
    </source>
</evidence>
<dbReference type="STRING" id="213585.MSMAS_1820"/>
<dbReference type="KEGG" id="mmj:MSMAS_1820"/>
<dbReference type="RefSeq" id="WP_015412889.1">
    <property type="nucleotide sequence ID" value="NZ_CP009512.1"/>
</dbReference>
<evidence type="ECO:0000256" key="1">
    <source>
        <dbReference type="SAM" id="Phobius"/>
    </source>
</evidence>
<feature type="transmembrane region" description="Helical" evidence="1">
    <location>
        <begin position="70"/>
        <end position="92"/>
    </location>
</feature>
<feature type="transmembrane region" description="Helical" evidence="1">
    <location>
        <begin position="35"/>
        <end position="55"/>
    </location>
</feature>
<gene>
    <name evidence="2" type="ORF">MSMAS_1820</name>
</gene>
<evidence type="ECO:0008006" key="4">
    <source>
        <dbReference type="Google" id="ProtNLM"/>
    </source>
</evidence>
<protein>
    <recommendedName>
        <fullName evidence="4">DUF2178 domain-containing protein</fullName>
    </recommendedName>
</protein>
<keyword evidence="1" id="KW-1133">Transmembrane helix</keyword>
<feature type="transmembrane region" description="Helical" evidence="1">
    <location>
        <begin position="12"/>
        <end position="29"/>
    </location>
</feature>
<reference evidence="2 3" key="1">
    <citation type="submission" date="2014-07" db="EMBL/GenBank/DDBJ databases">
        <title>Methanogenic archaea and the global carbon cycle.</title>
        <authorList>
            <person name="Henriksen J.R."/>
            <person name="Luke J."/>
            <person name="Reinhart S."/>
            <person name="Benedict M.N."/>
            <person name="Youngblut N.D."/>
            <person name="Metcalf M.E."/>
            <person name="Whitaker R.J."/>
            <person name="Metcalf W.W."/>
        </authorList>
    </citation>
    <scope>NUCLEOTIDE SEQUENCE [LARGE SCALE GENOMIC DNA]</scope>
    <source>
        <strain evidence="2 3">S-6</strain>
    </source>
</reference>
<keyword evidence="1" id="KW-0472">Membrane</keyword>
<accession>A0A0E3LUC2</accession>
<dbReference type="EMBL" id="CP009512">
    <property type="protein sequence ID" value="AKB65016.1"/>
    <property type="molecule type" value="Genomic_DNA"/>
</dbReference>
<dbReference type="Proteomes" id="UP000033097">
    <property type="component" value="Chromosome"/>
</dbReference>
<sequence>MKNIKKVYRYRLISGIILLLAGIMLTVFFEGDSSIPVILIVMGMVIFLITAFRLFRQGDLPDRDERTKKLAAYGITYSWLFTLVLITVLYWIEFLNLADFTAEAILGILLFFMLISANVFRWFFMQKGDVE</sequence>